<sequence>MEKIRLVERCDISEDGLYRYGLEVRIAPQNGYVKKLVVIQKNPSTADEHTTDATVRRVENWARDKGFTTVSYLNLFAFRSTKPEVLNEYEYNEIVGERNNQVLEKEIKQSDTVIIGWGNPSNIKKAYYNKRSKEVHDLVMKTCGKICVVGEITKDGYPRHGLLWRDQWVVSIIEDSSVFAYMKTKLFKG</sequence>
<name>A0A419V5R9_9BACL</name>
<dbReference type="AlphaFoldDB" id="A0A419V5R9"/>
<dbReference type="InterPro" id="IPR012441">
    <property type="entry name" value="DUF1643"/>
</dbReference>
<organism evidence="1 2">
    <name type="scientific">Sinobaca qinghaiensis</name>
    <dbReference type="NCBI Taxonomy" id="342944"/>
    <lineage>
        <taxon>Bacteria</taxon>
        <taxon>Bacillati</taxon>
        <taxon>Bacillota</taxon>
        <taxon>Bacilli</taxon>
        <taxon>Bacillales</taxon>
        <taxon>Sporolactobacillaceae</taxon>
        <taxon>Sinobaca</taxon>
    </lineage>
</organism>
<accession>A0A419V5R9</accession>
<dbReference type="OrthoDB" id="9807577at2"/>
<reference evidence="1 2" key="1">
    <citation type="submission" date="2018-09" db="EMBL/GenBank/DDBJ databases">
        <title>Genomic Encyclopedia of Archaeal and Bacterial Type Strains, Phase II (KMG-II): from individual species to whole genera.</title>
        <authorList>
            <person name="Goeker M."/>
        </authorList>
    </citation>
    <scope>NUCLEOTIDE SEQUENCE [LARGE SCALE GENOMIC DNA]</scope>
    <source>
        <strain evidence="1 2">DSM 17008</strain>
    </source>
</reference>
<evidence type="ECO:0000313" key="2">
    <source>
        <dbReference type="Proteomes" id="UP000285120"/>
    </source>
</evidence>
<proteinExistence type="predicted"/>
<dbReference type="EMBL" id="RAPK01000007">
    <property type="protein sequence ID" value="RKD75256.1"/>
    <property type="molecule type" value="Genomic_DNA"/>
</dbReference>
<evidence type="ECO:0008006" key="3">
    <source>
        <dbReference type="Google" id="ProtNLM"/>
    </source>
</evidence>
<dbReference type="Proteomes" id="UP000285120">
    <property type="component" value="Unassembled WGS sequence"/>
</dbReference>
<keyword evidence="2" id="KW-1185">Reference proteome</keyword>
<evidence type="ECO:0000313" key="1">
    <source>
        <dbReference type="EMBL" id="RKD75256.1"/>
    </source>
</evidence>
<gene>
    <name evidence="1" type="ORF">ATL39_0955</name>
</gene>
<dbReference type="Pfam" id="PF07799">
    <property type="entry name" value="DUF1643"/>
    <property type="match status" value="1"/>
</dbReference>
<protein>
    <recommendedName>
        <fullName evidence="3">DUF1643 domain-containing protein</fullName>
    </recommendedName>
</protein>
<dbReference type="RefSeq" id="WP_120192147.1">
    <property type="nucleotide sequence ID" value="NZ_RAPK01000007.1"/>
</dbReference>
<comment type="caution">
    <text evidence="1">The sequence shown here is derived from an EMBL/GenBank/DDBJ whole genome shotgun (WGS) entry which is preliminary data.</text>
</comment>